<dbReference type="AlphaFoldDB" id="A0A1M5QKZ2"/>
<evidence type="ECO:0000256" key="7">
    <source>
        <dbReference type="ARBA" id="ARBA00023033"/>
    </source>
</evidence>
<keyword evidence="5" id="KW-0274">FAD</keyword>
<feature type="domain" description="FAD-binding" evidence="8">
    <location>
        <begin position="9"/>
        <end position="346"/>
    </location>
</feature>
<dbReference type="OrthoDB" id="9769565at2"/>
<comment type="pathway">
    <text evidence="2">Cofactor biosynthesis; ubiquinone biosynthesis.</text>
</comment>
<proteinExistence type="inferred from homology"/>
<keyword evidence="4" id="KW-0285">Flavoprotein</keyword>
<name>A0A1M5QKZ2_9GAMM</name>
<evidence type="ECO:0000313" key="10">
    <source>
        <dbReference type="Proteomes" id="UP000199758"/>
    </source>
</evidence>
<evidence type="ECO:0000256" key="2">
    <source>
        <dbReference type="ARBA" id="ARBA00004749"/>
    </source>
</evidence>
<evidence type="ECO:0000256" key="1">
    <source>
        <dbReference type="ARBA" id="ARBA00001974"/>
    </source>
</evidence>
<comment type="cofactor">
    <cofactor evidence="1">
        <name>FAD</name>
        <dbReference type="ChEBI" id="CHEBI:57692"/>
    </cofactor>
</comment>
<dbReference type="STRING" id="490188.SAMN04488068_2682"/>
<dbReference type="NCBIfam" id="TIGR01988">
    <property type="entry name" value="Ubi-OHases"/>
    <property type="match status" value="1"/>
</dbReference>
<dbReference type="InterPro" id="IPR036188">
    <property type="entry name" value="FAD/NAD-bd_sf"/>
</dbReference>
<dbReference type="Pfam" id="PF01494">
    <property type="entry name" value="FAD_binding_3"/>
    <property type="match status" value="1"/>
</dbReference>
<keyword evidence="6" id="KW-0560">Oxidoreductase</keyword>
<evidence type="ECO:0000256" key="3">
    <source>
        <dbReference type="ARBA" id="ARBA00005349"/>
    </source>
</evidence>
<dbReference type="InterPro" id="IPR002938">
    <property type="entry name" value="FAD-bd"/>
</dbReference>
<dbReference type="UniPathway" id="UPA00232"/>
<dbReference type="InterPro" id="IPR010971">
    <property type="entry name" value="UbiH/COQ6"/>
</dbReference>
<dbReference type="InterPro" id="IPR051205">
    <property type="entry name" value="UbiH/COQ6_monooxygenase"/>
</dbReference>
<dbReference type="PRINTS" id="PR00420">
    <property type="entry name" value="RNGMNOXGNASE"/>
</dbReference>
<dbReference type="Proteomes" id="UP000199758">
    <property type="component" value="Unassembled WGS sequence"/>
</dbReference>
<dbReference type="PANTHER" id="PTHR43876:SF8">
    <property type="entry name" value="2-OCTAPRENYL-6-METHOXYPHENOL HYDROXYLASE"/>
    <property type="match status" value="1"/>
</dbReference>
<dbReference type="RefSeq" id="WP_072898167.1">
    <property type="nucleotide sequence ID" value="NZ_FQWZ01000006.1"/>
</dbReference>
<dbReference type="GO" id="GO:0008681">
    <property type="term" value="F:2-octaprenyl-6-methoxyphenol hydroxylase activity"/>
    <property type="evidence" value="ECO:0007669"/>
    <property type="project" value="TreeGrafter"/>
</dbReference>
<evidence type="ECO:0000313" key="9">
    <source>
        <dbReference type="EMBL" id="SHH14658.1"/>
    </source>
</evidence>
<dbReference type="EMBL" id="FQWZ01000006">
    <property type="protein sequence ID" value="SHH14658.1"/>
    <property type="molecule type" value="Genomic_DNA"/>
</dbReference>
<gene>
    <name evidence="9" type="ORF">SAMN04488068_2682</name>
</gene>
<comment type="similarity">
    <text evidence="3">Belongs to the UbiH/COQ6 family.</text>
</comment>
<organism evidence="9 10">
    <name type="scientific">Hydrocarboniphaga daqingensis</name>
    <dbReference type="NCBI Taxonomy" id="490188"/>
    <lineage>
        <taxon>Bacteria</taxon>
        <taxon>Pseudomonadati</taxon>
        <taxon>Pseudomonadota</taxon>
        <taxon>Gammaproteobacteria</taxon>
        <taxon>Nevskiales</taxon>
        <taxon>Nevskiaceae</taxon>
        <taxon>Hydrocarboniphaga</taxon>
    </lineage>
</organism>
<dbReference type="PANTHER" id="PTHR43876">
    <property type="entry name" value="UBIQUINONE BIOSYNTHESIS MONOOXYGENASE COQ6, MITOCHONDRIAL"/>
    <property type="match status" value="1"/>
</dbReference>
<protein>
    <submittedName>
        <fullName evidence="9">2-octaprenyl-6-methoxyphenol hydroxylase</fullName>
    </submittedName>
</protein>
<evidence type="ECO:0000256" key="5">
    <source>
        <dbReference type="ARBA" id="ARBA00022827"/>
    </source>
</evidence>
<evidence type="ECO:0000256" key="4">
    <source>
        <dbReference type="ARBA" id="ARBA00022630"/>
    </source>
</evidence>
<dbReference type="GO" id="GO:0071949">
    <property type="term" value="F:FAD binding"/>
    <property type="evidence" value="ECO:0007669"/>
    <property type="project" value="InterPro"/>
</dbReference>
<evidence type="ECO:0000259" key="8">
    <source>
        <dbReference type="Pfam" id="PF01494"/>
    </source>
</evidence>
<accession>A0A1M5QKZ2</accession>
<keyword evidence="10" id="KW-1185">Reference proteome</keyword>
<dbReference type="GO" id="GO:0006744">
    <property type="term" value="P:ubiquinone biosynthetic process"/>
    <property type="evidence" value="ECO:0007669"/>
    <property type="project" value="UniProtKB-UniPathway"/>
</dbReference>
<dbReference type="NCBIfam" id="NF004356">
    <property type="entry name" value="PRK05732.1"/>
    <property type="match status" value="1"/>
</dbReference>
<dbReference type="SUPFAM" id="SSF51905">
    <property type="entry name" value="FAD/NAD(P)-binding domain"/>
    <property type="match status" value="1"/>
</dbReference>
<dbReference type="Gene3D" id="3.50.50.60">
    <property type="entry name" value="FAD/NAD(P)-binding domain"/>
    <property type="match status" value="2"/>
</dbReference>
<evidence type="ECO:0000256" key="6">
    <source>
        <dbReference type="ARBA" id="ARBA00023002"/>
    </source>
</evidence>
<keyword evidence="7" id="KW-0503">Monooxygenase</keyword>
<sequence length="407" mass="42695">MSAVDADVVDVAIVGGGLVGASLAVALAPLNLRVLQVESAPPPAAAAHWDERCIALNAASQQIVANLGLWDRIAPFVVPITSTHISERGRFGVARFTAEQAGLPALGYNVPIRVLGEQFTDAAMQTTAQLLRPARLRSLQPAGDSVHLGIDTDAGERTLRAQLVIAADGARSTVRDLLGIGSASRDYQQTAIVTAVRTQRSAAGVAYERFLPSGPLAILPKPDDADGHACSLVWTVGAADAAHYLALDDAAFLAAAHDAFGERLGRFTALGRRNAWPLERVLSERLASPRVLFLGNAAQSLHPVAAQGFNLGLRDVATLADVLAEPGDCGASARLADYEARRASDRARVAGFTDGLVRLFSNSIPGLRGLRHLGLLALDLTPPAKHAVMQQNLGYGSAAPTLARRHG</sequence>
<reference evidence="9 10" key="1">
    <citation type="submission" date="2016-11" db="EMBL/GenBank/DDBJ databases">
        <authorList>
            <person name="Jaros S."/>
            <person name="Januszkiewicz K."/>
            <person name="Wedrychowicz H."/>
        </authorList>
    </citation>
    <scope>NUCLEOTIDE SEQUENCE [LARGE SCALE GENOMIC DNA]</scope>
    <source>
        <strain evidence="9 10">CGMCC 1.7049</strain>
    </source>
</reference>